<accession>A0A7X4LJD3</accession>
<dbReference type="Gene3D" id="3.40.640.10">
    <property type="entry name" value="Type I PLP-dependent aspartate aminotransferase-like (Major domain)"/>
    <property type="match status" value="1"/>
</dbReference>
<feature type="domain" description="Aminotransferase class I/classII large" evidence="6">
    <location>
        <begin position="35"/>
        <end position="372"/>
    </location>
</feature>
<reference evidence="7 8" key="1">
    <citation type="submission" date="2019-10" db="EMBL/GenBank/DDBJ databases">
        <title>Vibrio sp. nov. isolated from a shrimp pond.</title>
        <authorList>
            <person name="Gomez-Gil B."/>
            <person name="Enciso-Ibarra J."/>
            <person name="Enciso-Ibarra K."/>
            <person name="Bolan-Mejia C."/>
        </authorList>
    </citation>
    <scope>NUCLEOTIDE SEQUENCE [LARGE SCALE GENOMIC DNA]</scope>
    <source>
        <strain evidence="7 8">CAIM 722</strain>
    </source>
</reference>
<dbReference type="InterPro" id="IPR015421">
    <property type="entry name" value="PyrdxlP-dep_Trfase_major"/>
</dbReference>
<dbReference type="RefSeq" id="WP_161154303.1">
    <property type="nucleotide sequence ID" value="NZ_WEKT01000009.1"/>
</dbReference>
<protein>
    <recommendedName>
        <fullName evidence="2">cysteine-S-conjugate beta-lyase</fullName>
        <ecNumber evidence="2">4.4.1.13</ecNumber>
    </recommendedName>
</protein>
<evidence type="ECO:0000256" key="4">
    <source>
        <dbReference type="ARBA" id="ARBA00023239"/>
    </source>
</evidence>
<proteinExistence type="inferred from homology"/>
<dbReference type="InterPro" id="IPR004839">
    <property type="entry name" value="Aminotransferase_I/II_large"/>
</dbReference>
<evidence type="ECO:0000313" key="7">
    <source>
        <dbReference type="EMBL" id="MZI93004.1"/>
    </source>
</evidence>
<dbReference type="InterPro" id="IPR015424">
    <property type="entry name" value="PyrdxlP-dep_Trfase"/>
</dbReference>
<keyword evidence="3" id="KW-0663">Pyridoxal phosphate</keyword>
<evidence type="ECO:0000256" key="2">
    <source>
        <dbReference type="ARBA" id="ARBA00012224"/>
    </source>
</evidence>
<dbReference type="Pfam" id="PF00155">
    <property type="entry name" value="Aminotran_1_2"/>
    <property type="match status" value="1"/>
</dbReference>
<name>A0A7X4LJD3_9VIBR</name>
<dbReference type="PANTHER" id="PTHR43525">
    <property type="entry name" value="PROTEIN MALY"/>
    <property type="match status" value="1"/>
</dbReference>
<comment type="caution">
    <text evidence="7">The sequence shown here is derived from an EMBL/GenBank/DDBJ whole genome shotgun (WGS) entry which is preliminary data.</text>
</comment>
<dbReference type="Gene3D" id="3.90.1150.10">
    <property type="entry name" value="Aspartate Aminotransferase, domain 1"/>
    <property type="match status" value="1"/>
</dbReference>
<comment type="similarity">
    <text evidence="5">Belongs to the class-II pyridoxal-phosphate-dependent aminotransferase family. MalY/PatB cystathionine beta-lyase subfamily.</text>
</comment>
<evidence type="ECO:0000256" key="3">
    <source>
        <dbReference type="ARBA" id="ARBA00022898"/>
    </source>
</evidence>
<keyword evidence="4 7" id="KW-0456">Lyase</keyword>
<evidence type="ECO:0000256" key="5">
    <source>
        <dbReference type="ARBA" id="ARBA00037974"/>
    </source>
</evidence>
<dbReference type="GO" id="GO:0047804">
    <property type="term" value="F:cysteine-S-conjugate beta-lyase activity"/>
    <property type="evidence" value="ECO:0007669"/>
    <property type="project" value="UniProtKB-EC"/>
</dbReference>
<evidence type="ECO:0000256" key="1">
    <source>
        <dbReference type="ARBA" id="ARBA00001933"/>
    </source>
</evidence>
<dbReference type="AlphaFoldDB" id="A0A7X4LJD3"/>
<dbReference type="SUPFAM" id="SSF53383">
    <property type="entry name" value="PLP-dependent transferases"/>
    <property type="match status" value="1"/>
</dbReference>
<dbReference type="PANTHER" id="PTHR43525:SF1">
    <property type="entry name" value="PROTEIN MALY"/>
    <property type="match status" value="1"/>
</dbReference>
<gene>
    <name evidence="7" type="ORF">F9817_07305</name>
</gene>
<dbReference type="CDD" id="cd00609">
    <property type="entry name" value="AAT_like"/>
    <property type="match status" value="1"/>
</dbReference>
<dbReference type="EMBL" id="WEKT01000009">
    <property type="protein sequence ID" value="MZI93004.1"/>
    <property type="molecule type" value="Genomic_DNA"/>
</dbReference>
<sequence length="388" mass="43544">MAQYDFDQITSRRGSGCYKWDRSLDKDSLPMWVADMDFPTAPAIIDALTHRVQHGIFGYTKVPSLYYQALMGWFERRYDFAIERDWVLYTSGVVPAVSAAIKALTLSGNGVIVQTPVYNCFFSSIRNMGCQVVENTLINRDGYYEVDFEDLEQKAQDPNNTVLILCNPHNPVGRAWTEAELRKIGAICFSHGVKVISDEIHCDLVFPEHHHQPFAALGPEFAANSVTCHAPSKSFNIAGLQIANIIVPNPELRVRVNKTLNIHEVCDVNPFGIEALIAAYRDSEKWFDELLTYLYGNYQITQAFIAKEIPQVTLTKQEATYLAWIDCRSLGMSSNKLVDKLEHEAHLILSPGSVFGADGEGFLRLNMACPRALLMDGLHRFKAGIKAC</sequence>
<dbReference type="InterPro" id="IPR051798">
    <property type="entry name" value="Class-II_PLP-Dep_Aminotrans"/>
</dbReference>
<dbReference type="EC" id="4.4.1.13" evidence="2"/>
<evidence type="ECO:0000259" key="6">
    <source>
        <dbReference type="Pfam" id="PF00155"/>
    </source>
</evidence>
<dbReference type="Proteomes" id="UP000462621">
    <property type="component" value="Unassembled WGS sequence"/>
</dbReference>
<organism evidence="7 8">
    <name type="scientific">Vibrio eleionomae</name>
    <dbReference type="NCBI Taxonomy" id="2653505"/>
    <lineage>
        <taxon>Bacteria</taxon>
        <taxon>Pseudomonadati</taxon>
        <taxon>Pseudomonadota</taxon>
        <taxon>Gammaproteobacteria</taxon>
        <taxon>Vibrionales</taxon>
        <taxon>Vibrionaceae</taxon>
        <taxon>Vibrio</taxon>
    </lineage>
</organism>
<comment type="cofactor">
    <cofactor evidence="1">
        <name>pyridoxal 5'-phosphate</name>
        <dbReference type="ChEBI" id="CHEBI:597326"/>
    </cofactor>
</comment>
<dbReference type="NCBIfam" id="TIGR04350">
    <property type="entry name" value="C_S_lyase_PatB"/>
    <property type="match status" value="1"/>
</dbReference>
<dbReference type="InterPro" id="IPR027619">
    <property type="entry name" value="C-S_lyase_PatB-like"/>
</dbReference>
<keyword evidence="8" id="KW-1185">Reference proteome</keyword>
<evidence type="ECO:0000313" key="8">
    <source>
        <dbReference type="Proteomes" id="UP000462621"/>
    </source>
</evidence>
<dbReference type="InterPro" id="IPR015422">
    <property type="entry name" value="PyrdxlP-dep_Trfase_small"/>
</dbReference>
<dbReference type="GO" id="GO:0030170">
    <property type="term" value="F:pyridoxal phosphate binding"/>
    <property type="evidence" value="ECO:0007669"/>
    <property type="project" value="InterPro"/>
</dbReference>